<accession>A0A895XR93</accession>
<evidence type="ECO:0000259" key="5">
    <source>
        <dbReference type="PROSITE" id="PS50977"/>
    </source>
</evidence>
<evidence type="ECO:0000313" key="6">
    <source>
        <dbReference type="EMBL" id="QSB06232.1"/>
    </source>
</evidence>
<dbReference type="EMBL" id="CP070496">
    <property type="protein sequence ID" value="QSB06232.1"/>
    <property type="molecule type" value="Genomic_DNA"/>
</dbReference>
<keyword evidence="2 4" id="KW-0238">DNA-binding</keyword>
<feature type="DNA-binding region" description="H-T-H motif" evidence="4">
    <location>
        <begin position="40"/>
        <end position="59"/>
    </location>
</feature>
<reference evidence="6" key="1">
    <citation type="submission" date="2021-02" db="EMBL/GenBank/DDBJ databases">
        <title>Natronoglycomyces albus gen. nov., sp. nov, a haloalkaliphilic actinobacterium from a soda solonchak soil.</title>
        <authorList>
            <person name="Sorokin D.Y."/>
            <person name="Khijniak T.V."/>
            <person name="Zakharycheva A.P."/>
            <person name="Boueva O.V."/>
            <person name="Ariskina E.V."/>
            <person name="Hahnke R.L."/>
            <person name="Bunk B."/>
            <person name="Sproer C."/>
            <person name="Schumann P."/>
            <person name="Evtushenko L.I."/>
            <person name="Kublanov I.V."/>
        </authorList>
    </citation>
    <scope>NUCLEOTIDE SEQUENCE</scope>
    <source>
        <strain evidence="6">DSM 106290</strain>
    </source>
</reference>
<protein>
    <submittedName>
        <fullName evidence="6">TetR/AcrR family transcriptional regulator</fullName>
    </submittedName>
</protein>
<dbReference type="SUPFAM" id="SSF48498">
    <property type="entry name" value="Tetracyclin repressor-like, C-terminal domain"/>
    <property type="match status" value="1"/>
</dbReference>
<keyword evidence="7" id="KW-1185">Reference proteome</keyword>
<dbReference type="InterPro" id="IPR001647">
    <property type="entry name" value="HTH_TetR"/>
</dbReference>
<dbReference type="Pfam" id="PF00440">
    <property type="entry name" value="TetR_N"/>
    <property type="match status" value="1"/>
</dbReference>
<dbReference type="InterPro" id="IPR050109">
    <property type="entry name" value="HTH-type_TetR-like_transc_reg"/>
</dbReference>
<feature type="domain" description="HTH tetR-type" evidence="5">
    <location>
        <begin position="17"/>
        <end position="77"/>
    </location>
</feature>
<dbReference type="InterPro" id="IPR009057">
    <property type="entry name" value="Homeodomain-like_sf"/>
</dbReference>
<keyword evidence="3" id="KW-0804">Transcription</keyword>
<dbReference type="KEGG" id="nav:JQS30_04795"/>
<dbReference type="InterPro" id="IPR025996">
    <property type="entry name" value="MT1864/Rv1816-like_C"/>
</dbReference>
<dbReference type="GO" id="GO:0003700">
    <property type="term" value="F:DNA-binding transcription factor activity"/>
    <property type="evidence" value="ECO:0007669"/>
    <property type="project" value="TreeGrafter"/>
</dbReference>
<dbReference type="InterPro" id="IPR036271">
    <property type="entry name" value="Tet_transcr_reg_TetR-rel_C_sf"/>
</dbReference>
<evidence type="ECO:0000256" key="3">
    <source>
        <dbReference type="ARBA" id="ARBA00023163"/>
    </source>
</evidence>
<evidence type="ECO:0000256" key="4">
    <source>
        <dbReference type="PROSITE-ProRule" id="PRU00335"/>
    </source>
</evidence>
<keyword evidence="1" id="KW-0805">Transcription regulation</keyword>
<proteinExistence type="predicted"/>
<dbReference type="SUPFAM" id="SSF46689">
    <property type="entry name" value="Homeodomain-like"/>
    <property type="match status" value="1"/>
</dbReference>
<dbReference type="AlphaFoldDB" id="A0A895XR93"/>
<dbReference type="RefSeq" id="WP_213172241.1">
    <property type="nucleotide sequence ID" value="NZ_CP070496.1"/>
</dbReference>
<name>A0A895XR93_9ACTN</name>
<evidence type="ECO:0000256" key="1">
    <source>
        <dbReference type="ARBA" id="ARBA00023015"/>
    </source>
</evidence>
<organism evidence="6 7">
    <name type="scientific">Natronoglycomyces albus</name>
    <dbReference type="NCBI Taxonomy" id="2811108"/>
    <lineage>
        <taxon>Bacteria</taxon>
        <taxon>Bacillati</taxon>
        <taxon>Actinomycetota</taxon>
        <taxon>Actinomycetes</taxon>
        <taxon>Glycomycetales</taxon>
        <taxon>Glycomycetaceae</taxon>
        <taxon>Natronoglycomyces</taxon>
    </lineage>
</organism>
<evidence type="ECO:0000313" key="7">
    <source>
        <dbReference type="Proteomes" id="UP000662939"/>
    </source>
</evidence>
<dbReference type="Pfam" id="PF13305">
    <property type="entry name" value="TetR_C_33"/>
    <property type="match status" value="1"/>
</dbReference>
<dbReference type="PANTHER" id="PTHR30055">
    <property type="entry name" value="HTH-TYPE TRANSCRIPTIONAL REGULATOR RUTR"/>
    <property type="match status" value="1"/>
</dbReference>
<dbReference type="PROSITE" id="PS50977">
    <property type="entry name" value="HTH_TETR_2"/>
    <property type="match status" value="1"/>
</dbReference>
<gene>
    <name evidence="6" type="ORF">JQS30_04795</name>
</gene>
<evidence type="ECO:0000256" key="2">
    <source>
        <dbReference type="ARBA" id="ARBA00023125"/>
    </source>
</evidence>
<dbReference type="Proteomes" id="UP000662939">
    <property type="component" value="Chromosome"/>
</dbReference>
<dbReference type="PANTHER" id="PTHR30055:SF243">
    <property type="entry name" value="HTH-TYPE TRANSCRIPTIONAL REGULATOR RV1816"/>
    <property type="match status" value="1"/>
</dbReference>
<dbReference type="Gene3D" id="1.10.357.10">
    <property type="entry name" value="Tetracycline Repressor, domain 2"/>
    <property type="match status" value="1"/>
</dbReference>
<sequence>MSSDTPGTPSRRERLRADTIAEIKGSARTQLLDSGPSGVSLRAIARDIGMSPAAIYRYFTSIDELMAQLCVDIYGELQATAEAARDALPSHDYVGRTFAIIRAFRHWAVANPAEFSLIFASNLAGAKCYTFDHPSELPPDQLKIMEASLKFSSMFGPELTAYHQQIKAEGRHRTVNVLFPPLSEGLRTEIRACNQQVKADLPDDLGYLFLSYWVRIYGLIAMEIFGHLPISENIDEYYDAEMKIMALQMGIDPTDLEGR</sequence>
<dbReference type="GO" id="GO:0000976">
    <property type="term" value="F:transcription cis-regulatory region binding"/>
    <property type="evidence" value="ECO:0007669"/>
    <property type="project" value="TreeGrafter"/>
</dbReference>